<sequence>TSETEVLRSALSEATRSLIWSWSSFAAGSDHGITDLLARSATVWSAKNEPRLLVVSSPTFLPAKRRVAKSLAFACRKAGAGAQSRLVSGSIATAAVDLEKMHSLSGDETERPNRRRCSFLALTHGSPTFKESLSAQRTIPSLGLRLPGAGALTLDDTCKSSIEIQCKRFNRYAQYLGPSAGSDQPWEAADAVKDTLTQIEQILMQAADSIRAKTAQLERDVKQFALDVAKHADSRWYRHLNDLTSLDDSKLVETLNKMPLPDAEDFAAYLKETLPAAASQPKPNHEFFGRTFTGKVHLLLERILYESRQNRSIAFSLFVTVRAKVLLSGRPRVHPRNLEREQQYVDETLLLMLDQHSRVEDLEEYWDFAASWRESLDGWREMGSDPATLLRLIDPIRMKAQTEIRHRVDIAVSNRLPAELSDAIFEQAMLAEEVPFED</sequence>
<gene>
    <name evidence="1" type="ORF">HII31_06779</name>
</gene>
<proteinExistence type="predicted"/>
<feature type="non-terminal residue" evidence="1">
    <location>
        <position position="438"/>
    </location>
</feature>
<evidence type="ECO:0000313" key="2">
    <source>
        <dbReference type="Proteomes" id="UP000660729"/>
    </source>
</evidence>
<name>A0A8H6RIQ7_9PEZI</name>
<comment type="caution">
    <text evidence="1">The sequence shown here is derived from an EMBL/GenBank/DDBJ whole genome shotgun (WGS) entry which is preliminary data.</text>
</comment>
<protein>
    <submittedName>
        <fullName evidence="1">Uncharacterized protein</fullName>
    </submittedName>
</protein>
<organism evidence="1 2">
    <name type="scientific">Pseudocercospora fuligena</name>
    <dbReference type="NCBI Taxonomy" id="685502"/>
    <lineage>
        <taxon>Eukaryota</taxon>
        <taxon>Fungi</taxon>
        <taxon>Dikarya</taxon>
        <taxon>Ascomycota</taxon>
        <taxon>Pezizomycotina</taxon>
        <taxon>Dothideomycetes</taxon>
        <taxon>Dothideomycetidae</taxon>
        <taxon>Mycosphaerellales</taxon>
        <taxon>Mycosphaerellaceae</taxon>
        <taxon>Pseudocercospora</taxon>
    </lineage>
</organism>
<evidence type="ECO:0000313" key="1">
    <source>
        <dbReference type="EMBL" id="KAF7191734.1"/>
    </source>
</evidence>
<dbReference type="AlphaFoldDB" id="A0A8H6RIQ7"/>
<dbReference type="OrthoDB" id="3641633at2759"/>
<dbReference type="EMBL" id="JABCIY010000155">
    <property type="protein sequence ID" value="KAF7191734.1"/>
    <property type="molecule type" value="Genomic_DNA"/>
</dbReference>
<keyword evidence="2" id="KW-1185">Reference proteome</keyword>
<accession>A0A8H6RIQ7</accession>
<dbReference type="Proteomes" id="UP000660729">
    <property type="component" value="Unassembled WGS sequence"/>
</dbReference>
<reference evidence="1" key="1">
    <citation type="submission" date="2020-04" db="EMBL/GenBank/DDBJ databases">
        <title>Draft genome resource of the tomato pathogen Pseudocercospora fuligena.</title>
        <authorList>
            <person name="Zaccaron A."/>
        </authorList>
    </citation>
    <scope>NUCLEOTIDE SEQUENCE</scope>
    <source>
        <strain evidence="1">PF001</strain>
    </source>
</reference>